<proteinExistence type="predicted"/>
<dbReference type="PROSITE" id="PS50112">
    <property type="entry name" value="PAS"/>
    <property type="match status" value="1"/>
</dbReference>
<dbReference type="InterPro" id="IPR000700">
    <property type="entry name" value="PAS-assoc_C"/>
</dbReference>
<evidence type="ECO:0000313" key="4">
    <source>
        <dbReference type="EMBL" id="TET48356.1"/>
    </source>
</evidence>
<feature type="domain" description="PAS" evidence="1">
    <location>
        <begin position="9"/>
        <end position="64"/>
    </location>
</feature>
<dbReference type="NCBIfam" id="TIGR00254">
    <property type="entry name" value="GGDEF"/>
    <property type="match status" value="1"/>
</dbReference>
<gene>
    <name evidence="4" type="ORF">E3J59_00680</name>
</gene>
<dbReference type="CDD" id="cd01949">
    <property type="entry name" value="GGDEF"/>
    <property type="match status" value="1"/>
</dbReference>
<dbReference type="CDD" id="cd00130">
    <property type="entry name" value="PAS"/>
    <property type="match status" value="1"/>
</dbReference>
<dbReference type="Pfam" id="PF00989">
    <property type="entry name" value="PAS"/>
    <property type="match status" value="1"/>
</dbReference>
<evidence type="ECO:0000259" key="1">
    <source>
        <dbReference type="PROSITE" id="PS50112"/>
    </source>
</evidence>
<dbReference type="Pfam" id="PF00990">
    <property type="entry name" value="GGDEF"/>
    <property type="match status" value="1"/>
</dbReference>
<name>A0A523V0N8_UNCAE</name>
<feature type="domain" description="PAC" evidence="2">
    <location>
        <begin position="79"/>
        <end position="135"/>
    </location>
</feature>
<dbReference type="InterPro" id="IPR000014">
    <property type="entry name" value="PAS"/>
</dbReference>
<reference evidence="4 5" key="1">
    <citation type="submission" date="2019-03" db="EMBL/GenBank/DDBJ databases">
        <title>Metabolic potential of uncultured bacteria and archaea associated with petroleum seepage in deep-sea sediments.</title>
        <authorList>
            <person name="Dong X."/>
            <person name="Hubert C."/>
        </authorList>
    </citation>
    <scope>NUCLEOTIDE SEQUENCE [LARGE SCALE GENOMIC DNA]</scope>
    <source>
        <strain evidence="4">E29_bin78</strain>
    </source>
</reference>
<dbReference type="InterPro" id="IPR043128">
    <property type="entry name" value="Rev_trsase/Diguanyl_cyclase"/>
</dbReference>
<dbReference type="InterPro" id="IPR000160">
    <property type="entry name" value="GGDEF_dom"/>
</dbReference>
<dbReference type="PANTHER" id="PTHR45138">
    <property type="entry name" value="REGULATORY COMPONENTS OF SENSORY TRANSDUCTION SYSTEM"/>
    <property type="match status" value="1"/>
</dbReference>
<dbReference type="GO" id="GO:0006355">
    <property type="term" value="P:regulation of DNA-templated transcription"/>
    <property type="evidence" value="ECO:0007669"/>
    <property type="project" value="InterPro"/>
</dbReference>
<protein>
    <submittedName>
        <fullName evidence="4">Sensor domain-containing diguanylate cyclase</fullName>
    </submittedName>
</protein>
<dbReference type="SUPFAM" id="SSF55073">
    <property type="entry name" value="Nucleotide cyclase"/>
    <property type="match status" value="1"/>
</dbReference>
<evidence type="ECO:0000259" key="3">
    <source>
        <dbReference type="PROSITE" id="PS50887"/>
    </source>
</evidence>
<dbReference type="InterPro" id="IPR050469">
    <property type="entry name" value="Diguanylate_Cyclase"/>
</dbReference>
<dbReference type="FunFam" id="3.30.70.270:FF:000001">
    <property type="entry name" value="Diguanylate cyclase domain protein"/>
    <property type="match status" value="1"/>
</dbReference>
<dbReference type="Gene3D" id="3.30.450.20">
    <property type="entry name" value="PAS domain"/>
    <property type="match status" value="1"/>
</dbReference>
<comment type="caution">
    <text evidence="4">The sequence shown here is derived from an EMBL/GenBank/DDBJ whole genome shotgun (WGS) entry which is preliminary data.</text>
</comment>
<dbReference type="InterPro" id="IPR029787">
    <property type="entry name" value="Nucleotide_cyclase"/>
</dbReference>
<evidence type="ECO:0000313" key="5">
    <source>
        <dbReference type="Proteomes" id="UP000320679"/>
    </source>
</evidence>
<feature type="domain" description="GGDEF" evidence="3">
    <location>
        <begin position="167"/>
        <end position="292"/>
    </location>
</feature>
<dbReference type="AlphaFoldDB" id="A0A523V0N8"/>
<dbReference type="SMART" id="SM00267">
    <property type="entry name" value="GGDEF"/>
    <property type="match status" value="1"/>
</dbReference>
<dbReference type="Gene3D" id="3.30.70.270">
    <property type="match status" value="1"/>
</dbReference>
<dbReference type="NCBIfam" id="TIGR00229">
    <property type="entry name" value="sensory_box"/>
    <property type="match status" value="1"/>
</dbReference>
<dbReference type="PROSITE" id="PS50887">
    <property type="entry name" value="GGDEF"/>
    <property type="match status" value="1"/>
</dbReference>
<dbReference type="SMART" id="SM00091">
    <property type="entry name" value="PAS"/>
    <property type="match status" value="1"/>
</dbReference>
<organism evidence="4 5">
    <name type="scientific">Aerophobetes bacterium</name>
    <dbReference type="NCBI Taxonomy" id="2030807"/>
    <lineage>
        <taxon>Bacteria</taxon>
        <taxon>Candidatus Aerophobota</taxon>
    </lineage>
</organism>
<dbReference type="EMBL" id="SOJK01000030">
    <property type="protein sequence ID" value="TET48356.1"/>
    <property type="molecule type" value="Genomic_DNA"/>
</dbReference>
<accession>A0A523V0N8</accession>
<dbReference type="PROSITE" id="PS50113">
    <property type="entry name" value="PAC"/>
    <property type="match status" value="1"/>
</dbReference>
<evidence type="ECO:0000259" key="2">
    <source>
        <dbReference type="PROSITE" id="PS50113"/>
    </source>
</evidence>
<sequence>MKSKELQKERDFLNRLVEATNALIVIVDTVGNVTYINEKGTRILERKKEEIVGKSWLKHLAPEEWAVYGHEVFKKLQRKQLPNRYIHSLSRRDGTQRILSCNTFVLQENKGDMAGLLCVAQDITGIEGAKRELRRLIYTDYLTGLYNTRYLYKKIEEETEKSERCKDPFSLLYVDIDNFKHHNDVHGHQAGDQLLQKFSEILNSQLREKDSAFRYGGEEFIVLLPQTGEEKAWEVAVGLRKNVEQQLSLDYGITVSIGVAQYQPGKDVIEQADQAMYRAKREEKNRVCVFSEK</sequence>
<dbReference type="GO" id="GO:0052621">
    <property type="term" value="F:diguanylate cyclase activity"/>
    <property type="evidence" value="ECO:0007669"/>
    <property type="project" value="TreeGrafter"/>
</dbReference>
<dbReference type="InterPro" id="IPR013767">
    <property type="entry name" value="PAS_fold"/>
</dbReference>
<dbReference type="InterPro" id="IPR035965">
    <property type="entry name" value="PAS-like_dom_sf"/>
</dbReference>
<dbReference type="PANTHER" id="PTHR45138:SF9">
    <property type="entry name" value="DIGUANYLATE CYCLASE DGCM-RELATED"/>
    <property type="match status" value="1"/>
</dbReference>
<dbReference type="SUPFAM" id="SSF55785">
    <property type="entry name" value="PYP-like sensor domain (PAS domain)"/>
    <property type="match status" value="1"/>
</dbReference>
<dbReference type="Proteomes" id="UP000320679">
    <property type="component" value="Unassembled WGS sequence"/>
</dbReference>